<organism evidence="1 2">
    <name type="scientific">Coniosporium uncinatum</name>
    <dbReference type="NCBI Taxonomy" id="93489"/>
    <lineage>
        <taxon>Eukaryota</taxon>
        <taxon>Fungi</taxon>
        <taxon>Dikarya</taxon>
        <taxon>Ascomycota</taxon>
        <taxon>Pezizomycotina</taxon>
        <taxon>Dothideomycetes</taxon>
        <taxon>Dothideomycetes incertae sedis</taxon>
        <taxon>Coniosporium</taxon>
    </lineage>
</organism>
<evidence type="ECO:0000313" key="2">
    <source>
        <dbReference type="Proteomes" id="UP001186974"/>
    </source>
</evidence>
<name>A0ACC3DC72_9PEZI</name>
<dbReference type="Proteomes" id="UP001186974">
    <property type="component" value="Unassembled WGS sequence"/>
</dbReference>
<reference evidence="1" key="1">
    <citation type="submission" date="2024-09" db="EMBL/GenBank/DDBJ databases">
        <title>Black Yeasts Isolated from many extreme environments.</title>
        <authorList>
            <person name="Coleine C."/>
            <person name="Stajich J.E."/>
            <person name="Selbmann L."/>
        </authorList>
    </citation>
    <scope>NUCLEOTIDE SEQUENCE</scope>
    <source>
        <strain evidence="1">CCFEE 5737</strain>
    </source>
</reference>
<comment type="caution">
    <text evidence="1">The sequence shown here is derived from an EMBL/GenBank/DDBJ whole genome shotgun (WGS) entry which is preliminary data.</text>
</comment>
<evidence type="ECO:0000313" key="1">
    <source>
        <dbReference type="EMBL" id="KAK3065126.1"/>
    </source>
</evidence>
<keyword evidence="2" id="KW-1185">Reference proteome</keyword>
<protein>
    <submittedName>
        <fullName evidence="1">Uncharacterized protein</fullName>
    </submittedName>
</protein>
<proteinExistence type="predicted"/>
<sequence length="412" mass="45459">MNSKHLRRLARDHSLLHKQGLPPNYLWPPSSSLYTTSQTDDLTTLDVLLLGPEGTPYAPGLFHLHLSIPLTYPTAPPTASFKTKIWHPNVDEATGAICVDTLKRDWKSSLGLRDVLVVVGCLLVQPNAASALNGEAGRMVEGDWAAFERRVRLLVGMHAAVPTSMWEAVAEARGKGKEVVTPAPAPVKREDSVLEVPRDAMKDKSAEQGLNGLTNVNSRSRGKRKLARVHSFEEGADAENAKTPKSPRKVRKKQTNEPTTPSRPFVASSAKLADPFVTPTGDGLGIIASATEPQASFLPVTPNNSKSNASDDSSGRQDITHQNFCKGWTLLSPLDDLLDRKKDSFDFVCNNNDNPQDETTALRGDQRSIRQAEQIHQTPSYFNWHIGLEETATEKKRREAFQARKRQKRARV</sequence>
<dbReference type="EMBL" id="JAWDJW010006359">
    <property type="protein sequence ID" value="KAK3065126.1"/>
    <property type="molecule type" value="Genomic_DNA"/>
</dbReference>
<gene>
    <name evidence="1" type="ORF">LTS18_009426</name>
</gene>
<accession>A0ACC3DC72</accession>